<dbReference type="AlphaFoldDB" id="A0A255YT48"/>
<dbReference type="PANTHER" id="PTHR30329:SF21">
    <property type="entry name" value="LIPOPROTEIN YIAD-RELATED"/>
    <property type="match status" value="1"/>
</dbReference>
<keyword evidence="3 8" id="KW-0472">Membrane</keyword>
<evidence type="ECO:0000256" key="5">
    <source>
        <dbReference type="ARBA" id="ARBA00023237"/>
    </source>
</evidence>
<evidence type="ECO:0000256" key="4">
    <source>
        <dbReference type="ARBA" id="ARBA00023139"/>
    </source>
</evidence>
<dbReference type="OrthoDB" id="9809164at2"/>
<keyword evidence="4 8" id="KW-0564">Palmitate</keyword>
<name>A0A255YT48_9PROT</name>
<feature type="domain" description="OmpA-like" evidence="11">
    <location>
        <begin position="60"/>
        <end position="174"/>
    </location>
</feature>
<dbReference type="PANTHER" id="PTHR30329">
    <property type="entry name" value="STATOR ELEMENT OF FLAGELLAR MOTOR COMPLEX"/>
    <property type="match status" value="1"/>
</dbReference>
<dbReference type="PRINTS" id="PR01021">
    <property type="entry name" value="OMPADOMAIN"/>
</dbReference>
<keyword evidence="2 8" id="KW-0732">Signal</keyword>
<dbReference type="RefSeq" id="WP_094457420.1">
    <property type="nucleotide sequence ID" value="NZ_NOXU01000031.1"/>
</dbReference>
<dbReference type="PROSITE" id="PS51123">
    <property type="entry name" value="OMPA_2"/>
    <property type="match status" value="1"/>
</dbReference>
<evidence type="ECO:0000256" key="1">
    <source>
        <dbReference type="ARBA" id="ARBA00022618"/>
    </source>
</evidence>
<feature type="signal peptide" evidence="10">
    <location>
        <begin position="1"/>
        <end position="23"/>
    </location>
</feature>
<evidence type="ECO:0000256" key="2">
    <source>
        <dbReference type="ARBA" id="ARBA00022729"/>
    </source>
</evidence>
<dbReference type="Gene3D" id="3.30.1330.60">
    <property type="entry name" value="OmpA-like domain"/>
    <property type="match status" value="1"/>
</dbReference>
<dbReference type="EMBL" id="NOXU01000031">
    <property type="protein sequence ID" value="OYQ32383.1"/>
    <property type="molecule type" value="Genomic_DNA"/>
</dbReference>
<dbReference type="GO" id="GO:0051301">
    <property type="term" value="P:cell division"/>
    <property type="evidence" value="ECO:0007669"/>
    <property type="project" value="UniProtKB-UniRule"/>
</dbReference>
<comment type="subunit">
    <text evidence="8">The Tol-Pal system is composed of five core proteins: the inner membrane proteins TolA, TolQ and TolR, the periplasmic protein TolB and the outer membrane protein Pal. They form a network linking the inner and outer membranes and the peptidoglycan layer.</text>
</comment>
<evidence type="ECO:0000259" key="11">
    <source>
        <dbReference type="PROSITE" id="PS51123"/>
    </source>
</evidence>
<accession>A0A255YT48</accession>
<dbReference type="InterPro" id="IPR050330">
    <property type="entry name" value="Bact_OuterMem_StrucFunc"/>
</dbReference>
<comment type="caution">
    <text evidence="12">The sequence shown here is derived from an EMBL/GenBank/DDBJ whole genome shotgun (WGS) entry which is preliminary data.</text>
</comment>
<keyword evidence="5 8" id="KW-0998">Cell outer membrane</keyword>
<dbReference type="NCBIfam" id="TIGR02802">
    <property type="entry name" value="Pal_lipo"/>
    <property type="match status" value="1"/>
</dbReference>
<evidence type="ECO:0000313" key="12">
    <source>
        <dbReference type="EMBL" id="OYQ32383.1"/>
    </source>
</evidence>
<dbReference type="InterPro" id="IPR006664">
    <property type="entry name" value="OMP_bac"/>
</dbReference>
<sequence>MKRTNPLLLAPLLLLAACSSVRDSDQQASNTGGGYTTPFPGSGAGTTGVEQSNLTANLTPQQQLAQIGDRVFFALDQFEVSPEAAATLDKQAEWLRANPAITLTIEGHCDERGTREYNLALGQKRADSVRRYLTANGVDANRLQVLSFGKERPAVAGSSADVWAQNRRAVSVVN</sequence>
<dbReference type="Pfam" id="PF00691">
    <property type="entry name" value="OmpA"/>
    <property type="match status" value="1"/>
</dbReference>
<evidence type="ECO:0000256" key="6">
    <source>
        <dbReference type="ARBA" id="ARBA00023288"/>
    </source>
</evidence>
<dbReference type="InterPro" id="IPR039001">
    <property type="entry name" value="Pal"/>
</dbReference>
<reference evidence="12 13" key="1">
    <citation type="submission" date="2017-07" db="EMBL/GenBank/DDBJ databases">
        <title>Niveispirillum cyanobacteriorum sp. nov., isolated from cyanobacterial aggregates in a eutrophic lake.</title>
        <authorList>
            <person name="Cai H."/>
        </authorList>
    </citation>
    <scope>NUCLEOTIDE SEQUENCE [LARGE SCALE GENOMIC DNA]</scope>
    <source>
        <strain evidence="13">TH1-14</strain>
    </source>
</reference>
<evidence type="ECO:0000256" key="3">
    <source>
        <dbReference type="ARBA" id="ARBA00023136"/>
    </source>
</evidence>
<feature type="chain" id="PRO_5013078471" description="Peptidoglycan-associated lipoprotein" evidence="10">
    <location>
        <begin position="24"/>
        <end position="174"/>
    </location>
</feature>
<evidence type="ECO:0000256" key="9">
    <source>
        <dbReference type="SAM" id="MobiDB-lite"/>
    </source>
</evidence>
<dbReference type="InterPro" id="IPR014169">
    <property type="entry name" value="Pal_lipo_C"/>
</dbReference>
<feature type="region of interest" description="Disordered" evidence="9">
    <location>
        <begin position="25"/>
        <end position="50"/>
    </location>
</feature>
<dbReference type="PROSITE" id="PS51257">
    <property type="entry name" value="PROKAR_LIPOPROTEIN"/>
    <property type="match status" value="1"/>
</dbReference>
<dbReference type="InterPro" id="IPR006665">
    <property type="entry name" value="OmpA-like"/>
</dbReference>
<dbReference type="HAMAP" id="MF_02204">
    <property type="entry name" value="Pal"/>
    <property type="match status" value="1"/>
</dbReference>
<dbReference type="GO" id="GO:0009279">
    <property type="term" value="C:cell outer membrane"/>
    <property type="evidence" value="ECO:0007669"/>
    <property type="project" value="UniProtKB-SubCell"/>
</dbReference>
<comment type="function">
    <text evidence="8">Part of the Tol-Pal system, which plays a role in outer membrane invagination during cell division and is important for maintaining outer membrane integrity.</text>
</comment>
<evidence type="ECO:0000256" key="10">
    <source>
        <dbReference type="SAM" id="SignalP"/>
    </source>
</evidence>
<evidence type="ECO:0000256" key="8">
    <source>
        <dbReference type="HAMAP-Rule" id="MF_02204"/>
    </source>
</evidence>
<dbReference type="Proteomes" id="UP000216998">
    <property type="component" value="Unassembled WGS sequence"/>
</dbReference>
<keyword evidence="13" id="KW-1185">Reference proteome</keyword>
<comment type="similarity">
    <text evidence="8">Belongs to the Pal lipoprotein family.</text>
</comment>
<evidence type="ECO:0000313" key="13">
    <source>
        <dbReference type="Proteomes" id="UP000216998"/>
    </source>
</evidence>
<dbReference type="SUPFAM" id="SSF103088">
    <property type="entry name" value="OmpA-like"/>
    <property type="match status" value="1"/>
</dbReference>
<comment type="subcellular location">
    <subcellularLocation>
        <location evidence="8">Cell outer membrane</location>
        <topology evidence="8">Lipid-anchor</topology>
    </subcellularLocation>
</comment>
<organism evidence="12 13">
    <name type="scientific">Niveispirillum lacus</name>
    <dbReference type="NCBI Taxonomy" id="1981099"/>
    <lineage>
        <taxon>Bacteria</taxon>
        <taxon>Pseudomonadati</taxon>
        <taxon>Pseudomonadota</taxon>
        <taxon>Alphaproteobacteria</taxon>
        <taxon>Rhodospirillales</taxon>
        <taxon>Azospirillaceae</taxon>
        <taxon>Niveispirillum</taxon>
    </lineage>
</organism>
<gene>
    <name evidence="8 12" type="primary">pal</name>
    <name evidence="12" type="ORF">CHU95_16400</name>
</gene>
<proteinExistence type="inferred from homology"/>
<protein>
    <recommendedName>
        <fullName evidence="8">Peptidoglycan-associated lipoprotein</fullName>
        <shortName evidence="8">PAL</shortName>
    </recommendedName>
</protein>
<evidence type="ECO:0000256" key="7">
    <source>
        <dbReference type="ARBA" id="ARBA00023306"/>
    </source>
</evidence>
<keyword evidence="7 8" id="KW-0131">Cell cycle</keyword>
<dbReference type="InterPro" id="IPR036737">
    <property type="entry name" value="OmpA-like_sf"/>
</dbReference>
<dbReference type="CDD" id="cd07185">
    <property type="entry name" value="OmpA_C-like"/>
    <property type="match status" value="1"/>
</dbReference>
<keyword evidence="1 8" id="KW-0132">Cell division</keyword>
<keyword evidence="6 8" id="KW-0449">Lipoprotein</keyword>